<dbReference type="Proteomes" id="UP001066276">
    <property type="component" value="Chromosome 3_2"/>
</dbReference>
<feature type="domain" description="Reverse transcriptase" evidence="1">
    <location>
        <begin position="36"/>
        <end position="172"/>
    </location>
</feature>
<accession>A0AAV7TWK4</accession>
<name>A0AAV7TWK4_PLEWA</name>
<keyword evidence="3" id="KW-1185">Reference proteome</keyword>
<dbReference type="PANTHER" id="PTHR47027">
    <property type="entry name" value="REVERSE TRANSCRIPTASE DOMAIN-CONTAINING PROTEIN"/>
    <property type="match status" value="1"/>
</dbReference>
<protein>
    <recommendedName>
        <fullName evidence="1">Reverse transcriptase domain-containing protein</fullName>
    </recommendedName>
</protein>
<evidence type="ECO:0000313" key="2">
    <source>
        <dbReference type="EMBL" id="KAJ1179972.1"/>
    </source>
</evidence>
<evidence type="ECO:0000313" key="3">
    <source>
        <dbReference type="Proteomes" id="UP001066276"/>
    </source>
</evidence>
<organism evidence="2 3">
    <name type="scientific">Pleurodeles waltl</name>
    <name type="common">Iberian ribbed newt</name>
    <dbReference type="NCBI Taxonomy" id="8319"/>
    <lineage>
        <taxon>Eukaryota</taxon>
        <taxon>Metazoa</taxon>
        <taxon>Chordata</taxon>
        <taxon>Craniata</taxon>
        <taxon>Vertebrata</taxon>
        <taxon>Euteleostomi</taxon>
        <taxon>Amphibia</taxon>
        <taxon>Batrachia</taxon>
        <taxon>Caudata</taxon>
        <taxon>Salamandroidea</taxon>
        <taxon>Salamandridae</taxon>
        <taxon>Pleurodelinae</taxon>
        <taxon>Pleurodeles</taxon>
    </lineage>
</organism>
<evidence type="ECO:0000259" key="1">
    <source>
        <dbReference type="Pfam" id="PF00078"/>
    </source>
</evidence>
<dbReference type="InterPro" id="IPR000477">
    <property type="entry name" value="RT_dom"/>
</dbReference>
<comment type="caution">
    <text evidence="2">The sequence shown here is derived from an EMBL/GenBank/DDBJ whole genome shotgun (WGS) entry which is preliminary data.</text>
</comment>
<reference evidence="2" key="1">
    <citation type="journal article" date="2022" name="bioRxiv">
        <title>Sequencing and chromosome-scale assembly of the giantPleurodeles waltlgenome.</title>
        <authorList>
            <person name="Brown T."/>
            <person name="Elewa A."/>
            <person name="Iarovenko S."/>
            <person name="Subramanian E."/>
            <person name="Araus A.J."/>
            <person name="Petzold A."/>
            <person name="Susuki M."/>
            <person name="Suzuki K.-i.T."/>
            <person name="Hayashi T."/>
            <person name="Toyoda A."/>
            <person name="Oliveira C."/>
            <person name="Osipova E."/>
            <person name="Leigh N.D."/>
            <person name="Simon A."/>
            <person name="Yun M.H."/>
        </authorList>
    </citation>
    <scope>NUCLEOTIDE SEQUENCE</scope>
    <source>
        <strain evidence="2">20211129_DDA</strain>
        <tissue evidence="2">Liver</tissue>
    </source>
</reference>
<gene>
    <name evidence="2" type="ORF">NDU88_005200</name>
</gene>
<dbReference type="EMBL" id="JANPWB010000006">
    <property type="protein sequence ID" value="KAJ1179972.1"/>
    <property type="molecule type" value="Genomic_DNA"/>
</dbReference>
<dbReference type="AlphaFoldDB" id="A0AAV7TWK4"/>
<proteinExistence type="predicted"/>
<dbReference type="PANTHER" id="PTHR47027:SF26">
    <property type="entry name" value="REVERSE TRANSCRIPTASE DOMAIN-CONTAINING PROTEIN"/>
    <property type="match status" value="1"/>
</dbReference>
<dbReference type="Pfam" id="PF00078">
    <property type="entry name" value="RVT_1"/>
    <property type="match status" value="1"/>
</dbReference>
<sequence>MEDGHLPESQCSFRESRGTVDMIFAACQLQEKWHIVRQFHNGLLTRVLDDGDSSDAFPVSNGVKQGCVLAPMLFSMMFSATLTDAFCDDEETSIKIRYRTDGRLFNLGWLQAKTKVEEDSVLEFLFTDDYLLNAATEAQMQLSMNHFSTACRNFSLTIPINKTEVLHQPTLQKTYSESTITIEAEILKAVDKFIYLSSTLSRSMNIDDEVDTRISKASFAFGRLWELVWEKRGIKLSKKLKMYKVVVLPTLLYACETWTVYEHSTKQLNLFDMNCLRRLLKITCQDKVPDIDVLSQIGLPSIYTPLRRAQVK</sequence>